<organism evidence="2 3">
    <name type="scientific">Ceratobasidium theobromae</name>
    <dbReference type="NCBI Taxonomy" id="1582974"/>
    <lineage>
        <taxon>Eukaryota</taxon>
        <taxon>Fungi</taxon>
        <taxon>Dikarya</taxon>
        <taxon>Basidiomycota</taxon>
        <taxon>Agaricomycotina</taxon>
        <taxon>Agaricomycetes</taxon>
        <taxon>Cantharellales</taxon>
        <taxon>Ceratobasidiaceae</taxon>
        <taxon>Ceratobasidium</taxon>
    </lineage>
</organism>
<name>A0A5N5QPW1_9AGAM</name>
<evidence type="ECO:0000313" key="3">
    <source>
        <dbReference type="Proteomes" id="UP000383932"/>
    </source>
</evidence>
<protein>
    <recommendedName>
        <fullName evidence="4">Kex protein</fullName>
    </recommendedName>
</protein>
<keyword evidence="3" id="KW-1185">Reference proteome</keyword>
<dbReference type="AlphaFoldDB" id="A0A5N5QPW1"/>
<gene>
    <name evidence="2" type="ORF">CTheo_2970</name>
</gene>
<evidence type="ECO:0000256" key="1">
    <source>
        <dbReference type="SAM" id="MobiDB-lite"/>
    </source>
</evidence>
<dbReference type="OrthoDB" id="3239354at2759"/>
<sequence>MGSDDIPHNGGHCALFTMPYKRYPVADDFAPFSSIVEAFVDRPPILSITGQRRNPPFPPQQVRRFIGGAITGFFARLLFRRVSHASPAETRGYAFIRNSFAVLSMGILVTRTVTALMQADNEFETRIQSKTCGDADPASNNMINILMRNSSKEAWDPDENLSVNIDVAVEIGASTTPYLSTPAYHITMRSLNGSSLTLVDMPRIWLSNQADYLHLTDKGAPGDNNLKTRSPLYLPGWSLRPGFHVEAEVGLIIRRFIKSSMLRDLVFNIDPEYAQISLYPLITASTTTLSNDTFATATLRATYQPSFTYFRSQKEYWNPQKNEWKFDYKMCDFVDDYRSSTVFDVIGSVGGLFALLQAIHVLLFGRPLFWGLTGAKLISPFGIVGAFGSKSFKRRLHEQYHHQTSENEPESIRIGAFLRDFVIDFGPGDIDPDHPQDARTSNTQSTNTQTNASVPPP</sequence>
<feature type="region of interest" description="Disordered" evidence="1">
    <location>
        <begin position="430"/>
        <end position="457"/>
    </location>
</feature>
<proteinExistence type="predicted"/>
<comment type="caution">
    <text evidence="2">The sequence shown here is derived from an EMBL/GenBank/DDBJ whole genome shotgun (WGS) entry which is preliminary data.</text>
</comment>
<accession>A0A5N5QPW1</accession>
<feature type="compositionally biased region" description="Low complexity" evidence="1">
    <location>
        <begin position="440"/>
        <end position="451"/>
    </location>
</feature>
<dbReference type="Proteomes" id="UP000383932">
    <property type="component" value="Unassembled WGS sequence"/>
</dbReference>
<dbReference type="EMBL" id="SSOP01000034">
    <property type="protein sequence ID" value="KAB5593581.1"/>
    <property type="molecule type" value="Genomic_DNA"/>
</dbReference>
<evidence type="ECO:0008006" key="4">
    <source>
        <dbReference type="Google" id="ProtNLM"/>
    </source>
</evidence>
<reference evidence="2 3" key="1">
    <citation type="journal article" date="2019" name="Fungal Biol. Biotechnol.">
        <title>Draft genome sequence of fastidious pathogen Ceratobasidium theobromae, which causes vascular-streak dieback in Theobroma cacao.</title>
        <authorList>
            <person name="Ali S.S."/>
            <person name="Asman A."/>
            <person name="Shao J."/>
            <person name="Firmansyah A.P."/>
            <person name="Susilo A.W."/>
            <person name="Rosmana A."/>
            <person name="McMahon P."/>
            <person name="Junaid M."/>
            <person name="Guest D."/>
            <person name="Kheng T.Y."/>
            <person name="Meinhardt L.W."/>
            <person name="Bailey B.A."/>
        </authorList>
    </citation>
    <scope>NUCLEOTIDE SEQUENCE [LARGE SCALE GENOMIC DNA]</scope>
    <source>
        <strain evidence="2 3">CT2</strain>
    </source>
</reference>
<evidence type="ECO:0000313" key="2">
    <source>
        <dbReference type="EMBL" id="KAB5593581.1"/>
    </source>
</evidence>